<evidence type="ECO:0000256" key="2">
    <source>
        <dbReference type="ARBA" id="ARBA00022723"/>
    </source>
</evidence>
<dbReference type="InterPro" id="IPR036663">
    <property type="entry name" value="Fumarylacetoacetase_C_sf"/>
</dbReference>
<dbReference type="GO" id="GO:0046872">
    <property type="term" value="F:metal ion binding"/>
    <property type="evidence" value="ECO:0007669"/>
    <property type="project" value="UniProtKB-KW"/>
</dbReference>
<accession>A0A5C3N767</accession>
<comment type="similarity">
    <text evidence="1">Belongs to the FAH family.</text>
</comment>
<feature type="domain" description="AB hydrolase-1" evidence="3">
    <location>
        <begin position="347"/>
        <end position="577"/>
    </location>
</feature>
<sequence>MASNGVASLTNYVAYIPAGGVGRPRIGHLDLDSNEITPLAYPSGAPISTLYEVVEAQGVSFIQSGDPIPLSSAKLLPPISGRDVLAVGKNYSDHAKEFNASGYDASDKVDMPSHPVIFTKRATSIIAHGEEIYPHPEFTQTLDYEGEIGVIVGKAGFRIQQKDAWDHVWGYTIINDVTARERQRDHKQFTIGKSADTFCPMGPIAVPASQLQGQLRVQTYVNGEKRQDGTTDDFIFSIPVLIETLSGGQTLQPGDVIATGTPAGVGFGLSPPTFLKPGDVVEVSVTGLGKLTNKVASPDSKNYTVERVANTSSAPIYNLDVTLGGVGLTTLNNKKLFVKEVGNGSSPIVFIHGLGGTNEFYAPLIKVLDLASSHKLYLADLEGHGLSPTSALSAISIETYAADVLALINHFGLQSPTIVAHSMGCYIAEYVATHNPSAVSKLILLGPPPPALADAGRQGSHARAATVRKGGMIAVADTVVGGGTSAKTQSSNPLGVSVARLSLLSQDPEGYAKGCTALATAPVVDPSKIKAQTLIITGTEDKVSPPEMARKLAGSIAGGGRTEVLADVGHWHIYEDPEGVAKYVKSFL</sequence>
<dbReference type="PANTHER" id="PTHR11820">
    <property type="entry name" value="ACYLPYRUVASE"/>
    <property type="match status" value="1"/>
</dbReference>
<organism evidence="5 6">
    <name type="scientific">Heliocybe sulcata</name>
    <dbReference type="NCBI Taxonomy" id="5364"/>
    <lineage>
        <taxon>Eukaryota</taxon>
        <taxon>Fungi</taxon>
        <taxon>Dikarya</taxon>
        <taxon>Basidiomycota</taxon>
        <taxon>Agaricomycotina</taxon>
        <taxon>Agaricomycetes</taxon>
        <taxon>Gloeophyllales</taxon>
        <taxon>Gloeophyllaceae</taxon>
        <taxon>Heliocybe</taxon>
    </lineage>
</organism>
<dbReference type="OrthoDB" id="411064at2759"/>
<dbReference type="GO" id="GO:0006107">
    <property type="term" value="P:oxaloacetate metabolic process"/>
    <property type="evidence" value="ECO:0007669"/>
    <property type="project" value="UniProtKB-ARBA"/>
</dbReference>
<proteinExistence type="inferred from homology"/>
<protein>
    <submittedName>
        <fullName evidence="5">Fumarylacetoacetate hydrolase-like protein</fullName>
    </submittedName>
</protein>
<dbReference type="InterPro" id="IPR029058">
    <property type="entry name" value="AB_hydrolase_fold"/>
</dbReference>
<dbReference type="PANTHER" id="PTHR11820:SF7">
    <property type="entry name" value="ACYLPYRUVASE FAHD1, MITOCHONDRIAL"/>
    <property type="match status" value="1"/>
</dbReference>
<dbReference type="Gene3D" id="3.90.850.10">
    <property type="entry name" value="Fumarylacetoacetase-like, C-terminal domain"/>
    <property type="match status" value="1"/>
</dbReference>
<dbReference type="EMBL" id="ML213508">
    <property type="protein sequence ID" value="TFK53072.1"/>
    <property type="molecule type" value="Genomic_DNA"/>
</dbReference>
<dbReference type="Proteomes" id="UP000305948">
    <property type="component" value="Unassembled WGS sequence"/>
</dbReference>
<keyword evidence="2" id="KW-0479">Metal-binding</keyword>
<dbReference type="Gene3D" id="3.40.50.1820">
    <property type="entry name" value="alpha/beta hydrolase"/>
    <property type="match status" value="1"/>
</dbReference>
<dbReference type="GO" id="GO:0050163">
    <property type="term" value="F:oxaloacetate tautomerase activity"/>
    <property type="evidence" value="ECO:0007669"/>
    <property type="project" value="UniProtKB-ARBA"/>
</dbReference>
<dbReference type="PRINTS" id="PR00111">
    <property type="entry name" value="ABHYDROLASE"/>
</dbReference>
<dbReference type="GO" id="GO:0018773">
    <property type="term" value="F:acetylpyruvate hydrolase activity"/>
    <property type="evidence" value="ECO:0007669"/>
    <property type="project" value="TreeGrafter"/>
</dbReference>
<evidence type="ECO:0000259" key="3">
    <source>
        <dbReference type="Pfam" id="PF00561"/>
    </source>
</evidence>
<dbReference type="InterPro" id="IPR011234">
    <property type="entry name" value="Fumarylacetoacetase-like_C"/>
</dbReference>
<dbReference type="SUPFAM" id="SSF53474">
    <property type="entry name" value="alpha/beta-Hydrolases"/>
    <property type="match status" value="1"/>
</dbReference>
<reference evidence="5 6" key="1">
    <citation type="journal article" date="2019" name="Nat. Ecol. Evol.">
        <title>Megaphylogeny resolves global patterns of mushroom evolution.</title>
        <authorList>
            <person name="Varga T."/>
            <person name="Krizsan K."/>
            <person name="Foldi C."/>
            <person name="Dima B."/>
            <person name="Sanchez-Garcia M."/>
            <person name="Sanchez-Ramirez S."/>
            <person name="Szollosi G.J."/>
            <person name="Szarkandi J.G."/>
            <person name="Papp V."/>
            <person name="Albert L."/>
            <person name="Andreopoulos W."/>
            <person name="Angelini C."/>
            <person name="Antonin V."/>
            <person name="Barry K.W."/>
            <person name="Bougher N.L."/>
            <person name="Buchanan P."/>
            <person name="Buyck B."/>
            <person name="Bense V."/>
            <person name="Catcheside P."/>
            <person name="Chovatia M."/>
            <person name="Cooper J."/>
            <person name="Damon W."/>
            <person name="Desjardin D."/>
            <person name="Finy P."/>
            <person name="Geml J."/>
            <person name="Haridas S."/>
            <person name="Hughes K."/>
            <person name="Justo A."/>
            <person name="Karasinski D."/>
            <person name="Kautmanova I."/>
            <person name="Kiss B."/>
            <person name="Kocsube S."/>
            <person name="Kotiranta H."/>
            <person name="LaButti K.M."/>
            <person name="Lechner B.E."/>
            <person name="Liimatainen K."/>
            <person name="Lipzen A."/>
            <person name="Lukacs Z."/>
            <person name="Mihaltcheva S."/>
            <person name="Morgado L.N."/>
            <person name="Niskanen T."/>
            <person name="Noordeloos M.E."/>
            <person name="Ohm R.A."/>
            <person name="Ortiz-Santana B."/>
            <person name="Ovrebo C."/>
            <person name="Racz N."/>
            <person name="Riley R."/>
            <person name="Savchenko A."/>
            <person name="Shiryaev A."/>
            <person name="Soop K."/>
            <person name="Spirin V."/>
            <person name="Szebenyi C."/>
            <person name="Tomsovsky M."/>
            <person name="Tulloss R.E."/>
            <person name="Uehling J."/>
            <person name="Grigoriev I.V."/>
            <person name="Vagvolgyi C."/>
            <person name="Papp T."/>
            <person name="Martin F.M."/>
            <person name="Miettinen O."/>
            <person name="Hibbett D.S."/>
            <person name="Nagy L.G."/>
        </authorList>
    </citation>
    <scope>NUCLEOTIDE SEQUENCE [LARGE SCALE GENOMIC DNA]</scope>
    <source>
        <strain evidence="5 6">OMC1185</strain>
    </source>
</reference>
<evidence type="ECO:0000259" key="4">
    <source>
        <dbReference type="Pfam" id="PF01557"/>
    </source>
</evidence>
<dbReference type="AlphaFoldDB" id="A0A5C3N767"/>
<dbReference type="Pfam" id="PF01557">
    <property type="entry name" value="FAA_hydrolase"/>
    <property type="match status" value="1"/>
</dbReference>
<dbReference type="SUPFAM" id="SSF56529">
    <property type="entry name" value="FAH"/>
    <property type="match status" value="1"/>
</dbReference>
<keyword evidence="5" id="KW-0378">Hydrolase</keyword>
<dbReference type="Pfam" id="PF00561">
    <property type="entry name" value="Abhydrolase_1"/>
    <property type="match status" value="1"/>
</dbReference>
<evidence type="ECO:0000256" key="1">
    <source>
        <dbReference type="ARBA" id="ARBA00010211"/>
    </source>
</evidence>
<dbReference type="FunFam" id="3.90.850.10:FF:000002">
    <property type="entry name" value="2-hydroxyhepta-2,4-diene-1,7-dioate isomerase"/>
    <property type="match status" value="1"/>
</dbReference>
<feature type="domain" description="Fumarylacetoacetase-like C-terminal" evidence="4">
    <location>
        <begin position="84"/>
        <end position="295"/>
    </location>
</feature>
<evidence type="ECO:0000313" key="5">
    <source>
        <dbReference type="EMBL" id="TFK53072.1"/>
    </source>
</evidence>
<evidence type="ECO:0000313" key="6">
    <source>
        <dbReference type="Proteomes" id="UP000305948"/>
    </source>
</evidence>
<dbReference type="STRING" id="5364.A0A5C3N767"/>
<name>A0A5C3N767_9AGAM</name>
<keyword evidence="6" id="KW-1185">Reference proteome</keyword>
<gene>
    <name evidence="5" type="ORF">OE88DRAFT_1734026</name>
</gene>
<dbReference type="InterPro" id="IPR000073">
    <property type="entry name" value="AB_hydrolase_1"/>
</dbReference>